<protein>
    <submittedName>
        <fullName evidence="1">Uncharacterized protein</fullName>
    </submittedName>
</protein>
<name>A0AA35Q5Y6_9HYPO</name>
<dbReference type="AlphaFoldDB" id="A0AA35Q5Y6"/>
<reference evidence="1" key="1">
    <citation type="submission" date="2023-01" db="EMBL/GenBank/DDBJ databases">
        <authorList>
            <person name="Piombo E."/>
        </authorList>
    </citation>
    <scope>NUCLEOTIDE SEQUENCE</scope>
</reference>
<comment type="caution">
    <text evidence="1">The sequence shown here is derived from an EMBL/GenBank/DDBJ whole genome shotgun (WGS) entry which is preliminary data.</text>
</comment>
<accession>A0AA35Q5Y6</accession>
<evidence type="ECO:0000313" key="1">
    <source>
        <dbReference type="EMBL" id="CAI6091499.1"/>
    </source>
</evidence>
<organism evidence="1 2">
    <name type="scientific">Clonostachys chloroleuca</name>
    <dbReference type="NCBI Taxonomy" id="1926264"/>
    <lineage>
        <taxon>Eukaryota</taxon>
        <taxon>Fungi</taxon>
        <taxon>Dikarya</taxon>
        <taxon>Ascomycota</taxon>
        <taxon>Pezizomycotina</taxon>
        <taxon>Sordariomycetes</taxon>
        <taxon>Hypocreomycetidae</taxon>
        <taxon>Hypocreales</taxon>
        <taxon>Bionectriaceae</taxon>
        <taxon>Clonostachys</taxon>
    </lineage>
</organism>
<dbReference type="Proteomes" id="UP001160390">
    <property type="component" value="Unassembled WGS sequence"/>
</dbReference>
<keyword evidence="2" id="KW-1185">Reference proteome</keyword>
<proteinExistence type="predicted"/>
<gene>
    <name evidence="1" type="ORF">CCHLO57077_00018040</name>
</gene>
<evidence type="ECO:0000313" key="2">
    <source>
        <dbReference type="Proteomes" id="UP001160390"/>
    </source>
</evidence>
<dbReference type="EMBL" id="CABFNP030001168">
    <property type="protein sequence ID" value="CAI6091499.1"/>
    <property type="molecule type" value="Genomic_DNA"/>
</dbReference>
<feature type="non-terminal residue" evidence="1">
    <location>
        <position position="96"/>
    </location>
</feature>
<sequence>MLFSLVTMYYAGELQIGMFSIPVLSPGQVLDLRENNHAFRADIIQRMYLATFAQLIPIYDAQMTLVTEHNVDHVVQSSHKVIIGVFVLVILLKVIP</sequence>